<dbReference type="SUPFAM" id="SSF52540">
    <property type="entry name" value="P-loop containing nucleoside triphosphate hydrolases"/>
    <property type="match status" value="1"/>
</dbReference>
<evidence type="ECO:0000256" key="7">
    <source>
        <dbReference type="PROSITE-ProRule" id="PRU00552"/>
    </source>
</evidence>
<dbReference type="InterPro" id="IPR027417">
    <property type="entry name" value="P-loop_NTPase"/>
</dbReference>
<feature type="domain" description="Helicase C-terminal" evidence="12">
    <location>
        <begin position="813"/>
        <end position="958"/>
    </location>
</feature>
<dbReference type="Pfam" id="PF00271">
    <property type="entry name" value="Helicase_C"/>
    <property type="match status" value="1"/>
</dbReference>
<feature type="signal peptide" evidence="9">
    <location>
        <begin position="1"/>
        <end position="26"/>
    </location>
</feature>
<dbReference type="InterPro" id="IPR005018">
    <property type="entry name" value="DOMON_domain"/>
</dbReference>
<accession>A0A8J5LVU9</accession>
<keyword evidence="2" id="KW-0547">Nucleotide-binding</keyword>
<evidence type="ECO:0000256" key="4">
    <source>
        <dbReference type="ARBA" id="ARBA00022806"/>
    </source>
</evidence>
<protein>
    <recommendedName>
        <fullName evidence="1">RNA helicase</fullName>
        <ecNumber evidence="1">3.6.4.13</ecNumber>
    </recommendedName>
</protein>
<evidence type="ECO:0000256" key="3">
    <source>
        <dbReference type="ARBA" id="ARBA00022801"/>
    </source>
</evidence>
<dbReference type="GO" id="GO:0005524">
    <property type="term" value="F:ATP binding"/>
    <property type="evidence" value="ECO:0007669"/>
    <property type="project" value="UniProtKB-KW"/>
</dbReference>
<dbReference type="PANTHER" id="PTHR47958">
    <property type="entry name" value="ATP-DEPENDENT RNA HELICASE DBP3"/>
    <property type="match status" value="1"/>
</dbReference>
<sequence>MNKDCSSSMISTIFLLLLSFTCSVISQSDSCSTLLSVSNLIPFNTSSLTCVSAWNSEGFILRVPQIPKGQDPCRPSLWSFVLSAPDSGAYVAIGFSPNGRMVGSSAVVGWVPGGGGAGVAKQYSLGGYSSSQCPPDQGDLPLVQRSSVLVSKHSRVYLAFQLGTVQPQQNLIYAVGPAGTLPSAGGYLSAHRNMASDTLAAPAAGGGGGGVRIVVRAPAREVRMEAKKHRLEGALEAAAVEAVPESNLRFVYAFRKYQTRVHVRSITRINLDRIGSNTKARREPCSYTRSDTNPSESLPCSPAARSEEARRREFEGTRMNPFDGRYADLNSYRERRSNFARPMMPSGLVPLGGGMGSGPILPPSGSSFAVTGGGSFFPAPPTTAHFQSGGGNGRPADFERFRDERFESGGGGGGGRRGGTGRGGDRGGWAGSGARGFDSGRGGGVTGSGFDSGRGGGVTGSGFHSGRGGSVNGRGHGFGSGGKGRGLDGGCGSAGGRGSFGGGRGGSGDGFGSRNFTKSTDYFDRVSLPIQNFHNIIPFEKNLYLEGPSVQAMSEQEAIFYRRSRQITTEGHDIPKPIRFFHEANFPVNILQAIEKCGFSEPTPIQAQGWPMALKGRDLIGIAETGSGKTLAYLLPALIHVNSQPRLAYGDGPIVLVLAPTRELAVQIQEESVKFGSHVNVRSTCIYGGAPKGPQIRDLKKGVEIVIATPGRLIDMLEACHTNLQRVTYLVLDEADRMLDMGFEPQIRKIISQIRPDRQTLYWSATWPKEVEALARQFLQNPYKIIIGSPDLKANQSINQIVEIILEHEKYPRLIKLLSELMDGSKILVFLETKKGCDRVTRQLRMDGWPALSIHGDKDQAERDWVLAEFKSGRSPIMTATDVAARGLDVKDIKCVINYDFPVNLEDYVHRIGRTGRAGAKGMAFTFFTQASARFAKELVKILQDAGQIVSPALASLARSSSGVTGGSGRNFRSRGRGFGNRPLMSGSNSIPLSGRRAW</sequence>
<dbReference type="GO" id="GO:0016787">
    <property type="term" value="F:hydrolase activity"/>
    <property type="evidence" value="ECO:0007669"/>
    <property type="project" value="UniProtKB-KW"/>
</dbReference>
<feature type="region of interest" description="Disordered" evidence="8">
    <location>
        <begin position="282"/>
        <end position="313"/>
    </location>
</feature>
<dbReference type="FunFam" id="3.40.50.300:FF:000079">
    <property type="entry name" value="probable ATP-dependent RNA helicase DDX17"/>
    <property type="match status" value="1"/>
</dbReference>
<feature type="domain" description="DEAD-box RNA helicase Q" evidence="13">
    <location>
        <begin position="579"/>
        <end position="607"/>
    </location>
</feature>
<evidence type="ECO:0000256" key="6">
    <source>
        <dbReference type="ARBA" id="ARBA00022884"/>
    </source>
</evidence>
<feature type="domain" description="Helicase ATP-binding" evidence="11">
    <location>
        <begin position="610"/>
        <end position="785"/>
    </location>
</feature>
<dbReference type="PROSITE" id="PS50836">
    <property type="entry name" value="DOMON"/>
    <property type="match status" value="1"/>
</dbReference>
<dbReference type="EMBL" id="JACMSC010000004">
    <property type="protein sequence ID" value="KAG6524896.1"/>
    <property type="molecule type" value="Genomic_DNA"/>
</dbReference>
<dbReference type="InterPro" id="IPR000629">
    <property type="entry name" value="RNA-helicase_DEAD-box_CS"/>
</dbReference>
<dbReference type="SMART" id="SM00487">
    <property type="entry name" value="DEXDc"/>
    <property type="match status" value="1"/>
</dbReference>
<dbReference type="EC" id="3.6.4.13" evidence="1"/>
<dbReference type="Pfam" id="PF00270">
    <property type="entry name" value="DEAD"/>
    <property type="match status" value="1"/>
</dbReference>
<dbReference type="InterPro" id="IPR011545">
    <property type="entry name" value="DEAD/DEAH_box_helicase_dom"/>
</dbReference>
<evidence type="ECO:0000259" key="12">
    <source>
        <dbReference type="PROSITE" id="PS51194"/>
    </source>
</evidence>
<dbReference type="AlphaFoldDB" id="A0A8J5LVU9"/>
<dbReference type="PROSITE" id="PS00039">
    <property type="entry name" value="DEAD_ATP_HELICASE"/>
    <property type="match status" value="1"/>
</dbReference>
<feature type="compositionally biased region" description="Polar residues" evidence="8">
    <location>
        <begin position="287"/>
        <end position="298"/>
    </location>
</feature>
<reference evidence="14 15" key="1">
    <citation type="submission" date="2020-08" db="EMBL/GenBank/DDBJ databases">
        <title>Plant Genome Project.</title>
        <authorList>
            <person name="Zhang R.-G."/>
        </authorList>
    </citation>
    <scope>NUCLEOTIDE SEQUENCE [LARGE SCALE GENOMIC DNA]</scope>
    <source>
        <tissue evidence="14">Rhizome</tissue>
    </source>
</reference>
<evidence type="ECO:0000313" key="15">
    <source>
        <dbReference type="Proteomes" id="UP000734854"/>
    </source>
</evidence>
<dbReference type="InterPro" id="IPR001650">
    <property type="entry name" value="Helicase_C-like"/>
</dbReference>
<evidence type="ECO:0000259" key="13">
    <source>
        <dbReference type="PROSITE" id="PS51195"/>
    </source>
</evidence>
<dbReference type="PROSITE" id="PS51192">
    <property type="entry name" value="HELICASE_ATP_BIND_1"/>
    <property type="match status" value="1"/>
</dbReference>
<gene>
    <name evidence="14" type="ORF">ZIOFF_014841</name>
</gene>
<dbReference type="FunFam" id="3.40.50.300:FF:000008">
    <property type="entry name" value="ATP-dependent RNA helicase RhlB"/>
    <property type="match status" value="1"/>
</dbReference>
<dbReference type="CDD" id="cd17966">
    <property type="entry name" value="DEADc_DDX5_DDX17"/>
    <property type="match status" value="1"/>
</dbReference>
<feature type="compositionally biased region" description="Gly residues" evidence="8">
    <location>
        <begin position="408"/>
        <end position="481"/>
    </location>
</feature>
<feature type="region of interest" description="Disordered" evidence="8">
    <location>
        <begin position="959"/>
        <end position="999"/>
    </location>
</feature>
<evidence type="ECO:0000259" key="11">
    <source>
        <dbReference type="PROSITE" id="PS51192"/>
    </source>
</evidence>
<dbReference type="CDD" id="cd18787">
    <property type="entry name" value="SF2_C_DEAD"/>
    <property type="match status" value="1"/>
</dbReference>
<evidence type="ECO:0000256" key="8">
    <source>
        <dbReference type="SAM" id="MobiDB-lite"/>
    </source>
</evidence>
<evidence type="ECO:0000259" key="10">
    <source>
        <dbReference type="PROSITE" id="PS50836"/>
    </source>
</evidence>
<comment type="caution">
    <text evidence="14">The sequence shown here is derived from an EMBL/GenBank/DDBJ whole genome shotgun (WGS) entry which is preliminary data.</text>
</comment>
<dbReference type="SMART" id="SM00664">
    <property type="entry name" value="DoH"/>
    <property type="match status" value="1"/>
</dbReference>
<keyword evidence="15" id="KW-1185">Reference proteome</keyword>
<keyword evidence="9" id="KW-0732">Signal</keyword>
<dbReference type="GO" id="GO:0003723">
    <property type="term" value="F:RNA binding"/>
    <property type="evidence" value="ECO:0007669"/>
    <property type="project" value="UniProtKB-KW"/>
</dbReference>
<dbReference type="SMART" id="SM00490">
    <property type="entry name" value="HELICc"/>
    <property type="match status" value="1"/>
</dbReference>
<evidence type="ECO:0000256" key="5">
    <source>
        <dbReference type="ARBA" id="ARBA00022840"/>
    </source>
</evidence>
<evidence type="ECO:0000256" key="1">
    <source>
        <dbReference type="ARBA" id="ARBA00012552"/>
    </source>
</evidence>
<keyword evidence="6" id="KW-0694">RNA-binding</keyword>
<name>A0A8J5LVU9_ZINOF</name>
<dbReference type="InterPro" id="IPR014001">
    <property type="entry name" value="Helicase_ATP-bd"/>
</dbReference>
<keyword evidence="5" id="KW-0067">ATP-binding</keyword>
<dbReference type="PROSITE" id="PS51195">
    <property type="entry name" value="Q_MOTIF"/>
    <property type="match status" value="1"/>
</dbReference>
<feature type="chain" id="PRO_5035283094" description="RNA helicase" evidence="9">
    <location>
        <begin position="27"/>
        <end position="999"/>
    </location>
</feature>
<dbReference type="Proteomes" id="UP000734854">
    <property type="component" value="Unassembled WGS sequence"/>
</dbReference>
<evidence type="ECO:0000313" key="14">
    <source>
        <dbReference type="EMBL" id="KAG6524896.1"/>
    </source>
</evidence>
<dbReference type="GO" id="GO:0003724">
    <property type="term" value="F:RNA helicase activity"/>
    <property type="evidence" value="ECO:0007669"/>
    <property type="project" value="UniProtKB-EC"/>
</dbReference>
<feature type="region of interest" description="Disordered" evidence="8">
    <location>
        <begin position="404"/>
        <end position="481"/>
    </location>
</feature>
<dbReference type="PROSITE" id="PS51194">
    <property type="entry name" value="HELICASE_CTER"/>
    <property type="match status" value="1"/>
</dbReference>
<evidence type="ECO:0000256" key="2">
    <source>
        <dbReference type="ARBA" id="ARBA00022741"/>
    </source>
</evidence>
<proteinExistence type="predicted"/>
<feature type="short sequence motif" description="Q motif" evidence="7">
    <location>
        <begin position="579"/>
        <end position="607"/>
    </location>
</feature>
<keyword evidence="4" id="KW-0347">Helicase</keyword>
<evidence type="ECO:0000256" key="9">
    <source>
        <dbReference type="SAM" id="SignalP"/>
    </source>
</evidence>
<dbReference type="Gene3D" id="3.40.50.300">
    <property type="entry name" value="P-loop containing nucleotide triphosphate hydrolases"/>
    <property type="match status" value="2"/>
</dbReference>
<organism evidence="14 15">
    <name type="scientific">Zingiber officinale</name>
    <name type="common">Ginger</name>
    <name type="synonym">Amomum zingiber</name>
    <dbReference type="NCBI Taxonomy" id="94328"/>
    <lineage>
        <taxon>Eukaryota</taxon>
        <taxon>Viridiplantae</taxon>
        <taxon>Streptophyta</taxon>
        <taxon>Embryophyta</taxon>
        <taxon>Tracheophyta</taxon>
        <taxon>Spermatophyta</taxon>
        <taxon>Magnoliopsida</taxon>
        <taxon>Liliopsida</taxon>
        <taxon>Zingiberales</taxon>
        <taxon>Zingiberaceae</taxon>
        <taxon>Zingiber</taxon>
    </lineage>
</organism>
<dbReference type="InterPro" id="IPR014014">
    <property type="entry name" value="RNA_helicase_DEAD_Q_motif"/>
</dbReference>
<feature type="domain" description="DOMON" evidence="10">
    <location>
        <begin position="57"/>
        <end position="176"/>
    </location>
</feature>
<keyword evidence="3" id="KW-0378">Hydrolase</keyword>